<keyword evidence="3" id="KW-1185">Reference proteome</keyword>
<evidence type="ECO:0000313" key="2">
    <source>
        <dbReference type="EMBL" id="AET66690.1"/>
    </source>
</evidence>
<dbReference type="AlphaFoldDB" id="G7W844"/>
<keyword evidence="1" id="KW-0472">Membrane</keyword>
<proteinExistence type="predicted"/>
<organism evidence="2 3">
    <name type="scientific">Desulfosporosinus orientis (strain ATCC 19365 / DSM 765 / NCIMB 8382 / VKM B-1628 / Singapore I)</name>
    <name type="common">Desulfotomaculum orientis</name>
    <dbReference type="NCBI Taxonomy" id="768706"/>
    <lineage>
        <taxon>Bacteria</taxon>
        <taxon>Bacillati</taxon>
        <taxon>Bacillota</taxon>
        <taxon>Clostridia</taxon>
        <taxon>Eubacteriales</taxon>
        <taxon>Desulfitobacteriaceae</taxon>
        <taxon>Desulfosporosinus</taxon>
    </lineage>
</organism>
<gene>
    <name evidence="2" type="ordered locus">Desor_1016</name>
</gene>
<protein>
    <submittedName>
        <fullName evidence="2">Uncharacterized protein</fullName>
    </submittedName>
</protein>
<dbReference type="EMBL" id="CP003108">
    <property type="protein sequence ID" value="AET66690.1"/>
    <property type="molecule type" value="Genomic_DNA"/>
</dbReference>
<dbReference type="KEGG" id="dor:Desor_1016"/>
<dbReference type="PATRIC" id="fig|768706.3.peg.985"/>
<name>G7W844_DESOD</name>
<dbReference type="RefSeq" id="WP_014183512.1">
    <property type="nucleotide sequence ID" value="NC_016584.1"/>
</dbReference>
<reference evidence="3" key="1">
    <citation type="submission" date="2011-11" db="EMBL/GenBank/DDBJ databases">
        <title>Complete sequence of Desulfosporosinus orientis DSM 765.</title>
        <authorList>
            <person name="Lucas S."/>
            <person name="Han J."/>
            <person name="Lapidus A."/>
            <person name="Cheng J.-F."/>
            <person name="Goodwin L."/>
            <person name="Pitluck S."/>
            <person name="Peters L."/>
            <person name="Ovchinnikova G."/>
            <person name="Teshima H."/>
            <person name="Detter J.C."/>
            <person name="Han C."/>
            <person name="Tapia R."/>
            <person name="Land M."/>
            <person name="Hauser L."/>
            <person name="Kyrpides N."/>
            <person name="Ivanova N."/>
            <person name="Pagani I."/>
            <person name="Pester M."/>
            <person name="Spring S."/>
            <person name="Ollivier B."/>
            <person name="Rattei T."/>
            <person name="Klenk H.-P."/>
            <person name="Wagner M."/>
            <person name="Loy A."/>
            <person name="Woyke T."/>
        </authorList>
    </citation>
    <scope>NUCLEOTIDE SEQUENCE [LARGE SCALE GENOMIC DNA]</scope>
    <source>
        <strain evidence="3">ATCC 19365 / DSM 765 / NCIMB 8382 / VKM B-1628</strain>
    </source>
</reference>
<keyword evidence="1" id="KW-1133">Transmembrane helix</keyword>
<dbReference type="OrthoDB" id="1796539at2"/>
<keyword evidence="1" id="KW-0812">Transmembrane</keyword>
<feature type="transmembrane region" description="Helical" evidence="1">
    <location>
        <begin position="29"/>
        <end position="46"/>
    </location>
</feature>
<dbReference type="Proteomes" id="UP000006346">
    <property type="component" value="Chromosome"/>
</dbReference>
<evidence type="ECO:0000256" key="1">
    <source>
        <dbReference type="SAM" id="Phobius"/>
    </source>
</evidence>
<dbReference type="eggNOG" id="ENOG502ZNDD">
    <property type="taxonomic scope" value="Bacteria"/>
</dbReference>
<reference evidence="2 3" key="2">
    <citation type="journal article" date="2012" name="J. Bacteriol.">
        <title>Complete genome sequences of Desulfosporosinus orientis DSM765T, Desulfosporosinus youngiae DSM17734T, Desulfosporosinus meridiei DSM13257T, and Desulfosporosinus acidiphilus DSM22704T.</title>
        <authorList>
            <person name="Pester M."/>
            <person name="Brambilla E."/>
            <person name="Alazard D."/>
            <person name="Rattei T."/>
            <person name="Weinmaier T."/>
            <person name="Han J."/>
            <person name="Lucas S."/>
            <person name="Lapidus A."/>
            <person name="Cheng J.F."/>
            <person name="Goodwin L."/>
            <person name="Pitluck S."/>
            <person name="Peters L."/>
            <person name="Ovchinnikova G."/>
            <person name="Teshima H."/>
            <person name="Detter J.C."/>
            <person name="Han C.S."/>
            <person name="Tapia R."/>
            <person name="Land M.L."/>
            <person name="Hauser L."/>
            <person name="Kyrpides N.C."/>
            <person name="Ivanova N.N."/>
            <person name="Pagani I."/>
            <person name="Huntmann M."/>
            <person name="Wei C.L."/>
            <person name="Davenport K.W."/>
            <person name="Daligault H."/>
            <person name="Chain P.S."/>
            <person name="Chen A."/>
            <person name="Mavromatis K."/>
            <person name="Markowitz V."/>
            <person name="Szeto E."/>
            <person name="Mikhailova N."/>
            <person name="Pati A."/>
            <person name="Wagner M."/>
            <person name="Woyke T."/>
            <person name="Ollivier B."/>
            <person name="Klenk H.P."/>
            <person name="Spring S."/>
            <person name="Loy A."/>
        </authorList>
    </citation>
    <scope>NUCLEOTIDE SEQUENCE [LARGE SCALE GENOMIC DNA]</scope>
    <source>
        <strain evidence="3">ATCC 19365 / DSM 765 / NCIMB 8382 / VKM B-1628</strain>
    </source>
</reference>
<evidence type="ECO:0000313" key="3">
    <source>
        <dbReference type="Proteomes" id="UP000006346"/>
    </source>
</evidence>
<accession>G7W844</accession>
<dbReference type="HOGENOM" id="CLU_128656_0_0_9"/>
<sequence>MLSLNKANKAAISQVSFVWRGLSLHSLKLIFVGILACHFVFFLFLWQPVYNEISTLKEAKLYWQQVIRTGLKSSAEEIPGMDQLPSLIEQCCDDFSKSGVDVASFNVERFGERRAKGKGTRIDYALVRLRLLGQWQDILSALKELEGDQGFKIQIQEVLLTEEGGNTLLQIYFKTGDREG</sequence>